<feature type="transmembrane region" description="Helical" evidence="1">
    <location>
        <begin position="504"/>
        <end position="529"/>
    </location>
</feature>
<keyword evidence="1" id="KW-1133">Transmembrane helix</keyword>
<feature type="transmembrane region" description="Helical" evidence="1">
    <location>
        <begin position="134"/>
        <end position="151"/>
    </location>
</feature>
<dbReference type="AlphaFoldDB" id="A0A813HN60"/>
<accession>A0A813HN60</accession>
<reference evidence="2" key="1">
    <citation type="submission" date="2021-02" db="EMBL/GenBank/DDBJ databases">
        <authorList>
            <person name="Dougan E. K."/>
            <person name="Rhodes N."/>
            <person name="Thang M."/>
            <person name="Chan C."/>
        </authorList>
    </citation>
    <scope>NUCLEOTIDE SEQUENCE</scope>
</reference>
<feature type="transmembrane region" description="Helical" evidence="1">
    <location>
        <begin position="158"/>
        <end position="176"/>
    </location>
</feature>
<protein>
    <submittedName>
        <fullName evidence="2">Uncharacterized protein</fullName>
    </submittedName>
</protein>
<keyword evidence="1" id="KW-0472">Membrane</keyword>
<dbReference type="Proteomes" id="UP000654075">
    <property type="component" value="Unassembled WGS sequence"/>
</dbReference>
<evidence type="ECO:0000313" key="3">
    <source>
        <dbReference type="Proteomes" id="UP000654075"/>
    </source>
</evidence>
<name>A0A813HN60_POLGL</name>
<dbReference type="EMBL" id="CAJNNV010032348">
    <property type="protein sequence ID" value="CAE8639711.1"/>
    <property type="molecule type" value="Genomic_DNA"/>
</dbReference>
<evidence type="ECO:0000256" key="1">
    <source>
        <dbReference type="SAM" id="Phobius"/>
    </source>
</evidence>
<feature type="transmembrane region" description="Helical" evidence="1">
    <location>
        <begin position="95"/>
        <end position="114"/>
    </location>
</feature>
<keyword evidence="1" id="KW-0812">Transmembrane</keyword>
<evidence type="ECO:0000313" key="2">
    <source>
        <dbReference type="EMBL" id="CAE8639711.1"/>
    </source>
</evidence>
<comment type="caution">
    <text evidence="2">The sequence shown here is derived from an EMBL/GenBank/DDBJ whole genome shotgun (WGS) entry which is preliminary data.</text>
</comment>
<sequence length="552" mass="61690">MSPDDIGAWVCLVLIYITLPIYAVLVAKSCFENLRHPLLRGLAWKVRGACSRAWGTLARRLHISREEDDAKNNDWNAEAAVEEVVDWMSLETVRYALFGASPFAAFNLMAEAFLTHGDWNNYSKTGQFRIYHSHILTLLMIVICATICLIWRSQPGRVIRSFFNIFVLVRLCMMLFKYKSVYHLLFDRTDVLAFRFAMSFATGQPGLTAVLNLVYAALSCHVYKGWVANTPETSTLFGPDSVTEFVCQEFNVCFIIILVGWVADMRVFSQARTLIEIKASRATHSSLLMLLSTVCDVVVQLNADFRLVENGERLAAMLLQGAERSLKGICFEDFLFEEADKERLKKHAGLGGYATVFLEIWVWPSRSLCACGTATAVLSKLSSCTQHMSTQTDGSIIFWDSERSSTCRLTVGYISVEHLAHRGKAYHVVNDAAGKITLNTCMISIVNMMTSWNVQLSKNVRSCCTFHAVIGEVIGAANLLRKRGCFEARSLLDCAWCDCSWCCGLLGILFCCCGVVDLVLFCFVVCSLFRFCQSCMCLPVFCVGSCMCQALS</sequence>
<feature type="transmembrane region" description="Helical" evidence="1">
    <location>
        <begin position="6"/>
        <end position="27"/>
    </location>
</feature>
<keyword evidence="3" id="KW-1185">Reference proteome</keyword>
<gene>
    <name evidence="2" type="ORF">PGLA1383_LOCUS54722</name>
</gene>
<organism evidence="2 3">
    <name type="scientific">Polarella glacialis</name>
    <name type="common">Dinoflagellate</name>
    <dbReference type="NCBI Taxonomy" id="89957"/>
    <lineage>
        <taxon>Eukaryota</taxon>
        <taxon>Sar</taxon>
        <taxon>Alveolata</taxon>
        <taxon>Dinophyceae</taxon>
        <taxon>Suessiales</taxon>
        <taxon>Suessiaceae</taxon>
        <taxon>Polarella</taxon>
    </lineage>
</organism>
<proteinExistence type="predicted"/>